<dbReference type="PROSITE" id="PS50994">
    <property type="entry name" value="INTEGRASE"/>
    <property type="match status" value="1"/>
</dbReference>
<dbReference type="InterPro" id="IPR001584">
    <property type="entry name" value="Integrase_cat-core"/>
</dbReference>
<dbReference type="SUPFAM" id="SSF53098">
    <property type="entry name" value="Ribonuclease H-like"/>
    <property type="match status" value="1"/>
</dbReference>
<dbReference type="EMBL" id="JAGGLM010000029">
    <property type="protein sequence ID" value="MBP2034052.1"/>
    <property type="molecule type" value="Genomic_DNA"/>
</dbReference>
<dbReference type="InterPro" id="IPR012337">
    <property type="entry name" value="RNaseH-like_sf"/>
</dbReference>
<evidence type="ECO:0000313" key="3">
    <source>
        <dbReference type="Proteomes" id="UP001519307"/>
    </source>
</evidence>
<dbReference type="NCBIfam" id="NF033546">
    <property type="entry name" value="transpos_IS21"/>
    <property type="match status" value="1"/>
</dbReference>
<gene>
    <name evidence="2" type="ORF">J2Z42_002771</name>
</gene>
<dbReference type="RefSeq" id="WP_209703283.1">
    <property type="nucleotide sequence ID" value="NZ_JAGGLM010000029.1"/>
</dbReference>
<dbReference type="PANTHER" id="PTHR35004">
    <property type="entry name" value="TRANSPOSASE RV3428C-RELATED"/>
    <property type="match status" value="1"/>
</dbReference>
<reference evidence="2 3" key="1">
    <citation type="submission" date="2021-03" db="EMBL/GenBank/DDBJ databases">
        <title>Genomic Encyclopedia of Type Strains, Phase IV (KMG-IV): sequencing the most valuable type-strain genomes for metagenomic binning, comparative biology and taxonomic classification.</title>
        <authorList>
            <person name="Goeker M."/>
        </authorList>
    </citation>
    <scope>NUCLEOTIDE SEQUENCE [LARGE SCALE GENOMIC DNA]</scope>
    <source>
        <strain evidence="2 3">DSM 28783</strain>
    </source>
</reference>
<evidence type="ECO:0000313" key="2">
    <source>
        <dbReference type="EMBL" id="MBP2034052.1"/>
    </source>
</evidence>
<name>A0ABS4KVH4_9CLOT</name>
<dbReference type="Gene3D" id="3.30.420.10">
    <property type="entry name" value="Ribonuclease H-like superfamily/Ribonuclease H"/>
    <property type="match status" value="1"/>
</dbReference>
<comment type="caution">
    <text evidence="2">The sequence shown here is derived from an EMBL/GenBank/DDBJ whole genome shotgun (WGS) entry which is preliminary data.</text>
</comment>
<dbReference type="PANTHER" id="PTHR35004:SF6">
    <property type="entry name" value="TRANSPOSASE"/>
    <property type="match status" value="1"/>
</dbReference>
<accession>A0ABS4KVH4</accession>
<sequence length="512" mass="60041">MKDWKMYMEIQKLKALGFKKTSTSRKLGIDFRTVKKYWDISAQEFELQKETANVRVKKADDFRDDMINWLTQYPDMTSAQIYDWLVEKYGNGISFAERTLRDYIAELRLTENIPKVAGYRQYEAVVDPPMGYQAQVDMGQIWLKNVKGIRVCVYCFAMVLSHSRYKFVYWTDKPFTTASFIEAHEKAFAFFGGRTQEIVYDQDKVLAVSENQGDIIYTEGFENYRSILKFKIYLCRGNDPESKGRIEAVVKYAKYNFADHRIFKNIDTLNEECIAWLNRRANAKEHDITKKIPAEVFSLEKEYLQPVPEFRTIISGKSITYLVRKDNTVMYHSNRYRVPKGTYRPGLQVKMLIEGVSLTIVDNETGEIYARHTISSEKGRLIPLSHEDRELNHKLIELYERALTFFKDEQTAVTFLTEIKKKKQRYFRDQLVVIIRTCEDNESGNISKALSYCQQHNLYSAGDFKEAAQYYDELNKMSDRPSPLPKPTIPDKYKMIQTKVRDISEYKKAMEG</sequence>
<feature type="domain" description="Integrase catalytic" evidence="1">
    <location>
        <begin position="125"/>
        <end position="301"/>
    </location>
</feature>
<proteinExistence type="predicted"/>
<keyword evidence="3" id="KW-1185">Reference proteome</keyword>
<organism evidence="2 3">
    <name type="scientific">Clostridium algifaecis</name>
    <dbReference type="NCBI Taxonomy" id="1472040"/>
    <lineage>
        <taxon>Bacteria</taxon>
        <taxon>Bacillati</taxon>
        <taxon>Bacillota</taxon>
        <taxon>Clostridia</taxon>
        <taxon>Eubacteriales</taxon>
        <taxon>Clostridiaceae</taxon>
        <taxon>Clostridium</taxon>
    </lineage>
</organism>
<protein>
    <submittedName>
        <fullName evidence="2">Transposase</fullName>
    </submittedName>
</protein>
<dbReference type="Proteomes" id="UP001519307">
    <property type="component" value="Unassembled WGS sequence"/>
</dbReference>
<dbReference type="InterPro" id="IPR036397">
    <property type="entry name" value="RNaseH_sf"/>
</dbReference>
<evidence type="ECO:0000259" key="1">
    <source>
        <dbReference type="PROSITE" id="PS50994"/>
    </source>
</evidence>